<dbReference type="PANTHER" id="PTHR40690">
    <property type="entry name" value="GLL3100 PROTEIN"/>
    <property type="match status" value="1"/>
</dbReference>
<dbReference type="InterPro" id="IPR035402">
    <property type="entry name" value="DgcN-like_N"/>
</dbReference>
<reference evidence="3 4" key="1">
    <citation type="journal article" date="2019" name="Int. J. Syst. Evol. Microbiol.">
        <title>The Global Catalogue of Microorganisms (GCM) 10K type strain sequencing project: providing services to taxonomists for standard genome sequencing and annotation.</title>
        <authorList>
            <consortium name="The Broad Institute Genomics Platform"/>
            <consortium name="The Broad Institute Genome Sequencing Center for Infectious Disease"/>
            <person name="Wu L."/>
            <person name="Ma J."/>
        </authorList>
    </citation>
    <scope>NUCLEOTIDE SEQUENCE [LARGE SCALE GENOMIC DNA]</scope>
    <source>
        <strain evidence="3 4">JCM 14603</strain>
    </source>
</reference>
<dbReference type="InterPro" id="IPR011669">
    <property type="entry name" value="DgcN-like"/>
</dbReference>
<evidence type="ECO:0000259" key="2">
    <source>
        <dbReference type="Pfam" id="PF17396"/>
    </source>
</evidence>
<dbReference type="Pfam" id="PF17396">
    <property type="entry name" value="DUF1611_N"/>
    <property type="match status" value="1"/>
</dbReference>
<evidence type="ECO:0000259" key="1">
    <source>
        <dbReference type="Pfam" id="PF07755"/>
    </source>
</evidence>
<gene>
    <name evidence="3" type="ORF">GCM10009102_09320</name>
</gene>
<proteinExistence type="predicted"/>
<dbReference type="EMBL" id="BAAAES010000006">
    <property type="protein sequence ID" value="GAA0662472.1"/>
    <property type="molecule type" value="Genomic_DNA"/>
</dbReference>
<dbReference type="Proteomes" id="UP001500238">
    <property type="component" value="Unassembled WGS sequence"/>
</dbReference>
<sequence>MGHVALGMGRPRSPAYDPAVCYESARVIVGPFLLYIGRIANPLDIKTSRGMAVFRREDCVGEFRHDDGPLTLGLPRFDFAEAVAAGARTLILGVAAAGGRMDATMIADVVAALDAGLDVAAGLHQRLRDAPAIAAAAQAGGRKLYDVRDPAAPPQVGTGQPRAGRRLLTVGTDCAVGKMYTALHLTAGLRSRGVAADFRATGQTGIMIAGAGVPIDAVVADFLSGAVEWLSPARHDNGWDVIEGQGSLFHPSFAGVSTGLLHGAQPDAVVLCHDPLRTHLRGLPHMPVPDIVMCLDRNLAVARLTNPMVQAVGVSLNTARMAAPDALALCGAIADRTGLPCVDPVTTGVAPILDRLSARAIAA</sequence>
<organism evidence="3 4">
    <name type="scientific">Sphingomonas insulae</name>
    <dbReference type="NCBI Taxonomy" id="424800"/>
    <lineage>
        <taxon>Bacteria</taxon>
        <taxon>Pseudomonadati</taxon>
        <taxon>Pseudomonadota</taxon>
        <taxon>Alphaproteobacteria</taxon>
        <taxon>Sphingomonadales</taxon>
        <taxon>Sphingomonadaceae</taxon>
        <taxon>Sphingomonas</taxon>
    </lineage>
</organism>
<evidence type="ECO:0000313" key="3">
    <source>
        <dbReference type="EMBL" id="GAA0662472.1"/>
    </source>
</evidence>
<dbReference type="SUPFAM" id="SSF52540">
    <property type="entry name" value="P-loop containing nucleoside triphosphate hydrolases"/>
    <property type="match status" value="1"/>
</dbReference>
<dbReference type="Gene3D" id="3.40.50.300">
    <property type="entry name" value="P-loop containing nucleotide triphosphate hydrolases"/>
    <property type="match status" value="1"/>
</dbReference>
<dbReference type="Gene3D" id="3.40.50.720">
    <property type="entry name" value="NAD(P)-binding Rossmann-like Domain"/>
    <property type="match status" value="1"/>
</dbReference>
<accession>A0ABN1HQ19</accession>
<dbReference type="Pfam" id="PF07755">
    <property type="entry name" value="DUF1611"/>
    <property type="match status" value="1"/>
</dbReference>
<dbReference type="NCBIfam" id="NF041892">
    <property type="entry name" value="DgcN"/>
    <property type="match status" value="1"/>
</dbReference>
<feature type="domain" description="D-glutamate N-acetyltransferase-like C-terminal" evidence="1">
    <location>
        <begin position="156"/>
        <end position="353"/>
    </location>
</feature>
<dbReference type="PANTHER" id="PTHR40690:SF1">
    <property type="entry name" value="DUF1611 DOMAIN-CONTAINING PROTEIN"/>
    <property type="match status" value="1"/>
</dbReference>
<evidence type="ECO:0000313" key="4">
    <source>
        <dbReference type="Proteomes" id="UP001500238"/>
    </source>
</evidence>
<feature type="domain" description="D-glutamate N-acetyltransferase-like N-terminal" evidence="2">
    <location>
        <begin position="79"/>
        <end position="150"/>
    </location>
</feature>
<dbReference type="InterPro" id="IPR027417">
    <property type="entry name" value="P-loop_NTPase"/>
</dbReference>
<protein>
    <submittedName>
        <fullName evidence="3">DUF1611 domain-containing protein</fullName>
    </submittedName>
</protein>
<keyword evidence="4" id="KW-1185">Reference proteome</keyword>
<dbReference type="InterPro" id="IPR035086">
    <property type="entry name" value="DgcN-like_C"/>
</dbReference>
<name>A0ABN1HQ19_9SPHN</name>
<comment type="caution">
    <text evidence="3">The sequence shown here is derived from an EMBL/GenBank/DDBJ whole genome shotgun (WGS) entry which is preliminary data.</text>
</comment>